<proteinExistence type="predicted"/>
<evidence type="ECO:0000256" key="5">
    <source>
        <dbReference type="SAM" id="Phobius"/>
    </source>
</evidence>
<gene>
    <name evidence="7" type="ORF">ABLV49_16625</name>
</gene>
<dbReference type="RefSeq" id="WP_349278154.1">
    <property type="nucleotide sequence ID" value="NZ_CBCSCU010000009.1"/>
</dbReference>
<feature type="domain" description="Translocation and assembly module TamB C-terminal" evidence="6">
    <location>
        <begin position="999"/>
        <end position="1345"/>
    </location>
</feature>
<name>A0AAU7LPD7_9BURK</name>
<evidence type="ECO:0000256" key="4">
    <source>
        <dbReference type="ARBA" id="ARBA00023136"/>
    </source>
</evidence>
<dbReference type="GO" id="GO:0097347">
    <property type="term" value="C:TAM protein secretion complex"/>
    <property type="evidence" value="ECO:0007669"/>
    <property type="project" value="TreeGrafter"/>
</dbReference>
<protein>
    <submittedName>
        <fullName evidence="7">Translocation/assembly module TamB domain-containing protein</fullName>
    </submittedName>
</protein>
<dbReference type="EMBL" id="CP157675">
    <property type="protein sequence ID" value="XBP69497.1"/>
    <property type="molecule type" value="Genomic_DNA"/>
</dbReference>
<sequence>MATSNKPRPKNKKASAAKPIRRWLKGAAWATASVVALVVGATGTLWWWAGTEGSLDTALRWAGKSQPLTFESATGSLRAGGHIGQLDWQQDGITVNARDVSLAWQAWSLLQGRLKLDRFTAASVQVTDERAPTPMPTAPPNALGLPLQVALDEFSVGQFEYRGKTAFTASEIAGSYLYTGLQHQLDLKSVQVANGRYSGRAALTAAGPLTLDASLSGALDVAIANNPASVPLAFQATASGPLTELLVKAELQVTTPPAADAKKPAPQPQASASARVMPWAAQPLPQADATFRDLDIAALLPDMPQTLLTGSASVRPLESKTPAASPAWALQMQLANALPGPWDQKRLPLEQLETQGEWVNGTAMVRSLKAQLGGGELLASGEWTRPSPADKPATAVPAAPAQAWQLKATLKRINPARLHTQLAPLPLDGRAEASGQGASARFDASVQTVAGAGKPGNRPAPGTHSGQNHFLQQLRLRDAKATGSWNPQQAGGTLALSALRVRTDDAELSGQLEVQPAAKGGQGKLALTAPGLDARFNGELRKTSGNGELNLRGRDAGQALRWLQKLPGMPATVLNASASGSAELQATWQGGWQDPALQARLDVPSLDWIAATPKAATQAKVTPATPTTPAAPAAASPALLKVRELQATLSGRLSQAQLGAQGRVEIDQRRYALQLSADAGRLKPAGNANAPLGESAWQGLLKQLSLSVEDPALGSGAWRLATHSPVPLKWTPARAGGGAFESGAGEALLTAPPGNASNAAPSQATLSWQPVRWRPGELVTAGKITGLPIAWVELLAGPQMKGAGLGGSLVFDGHWDAVLGNTLKLNASLARSSGDITVQAEGMQGKPVRVAAGVKQARISLETLGDALTLALVWDSERAGTANGQLKTRLLRAPGGQGVGGWLWPADAPLSGQLRAQLPRIGVWSLLAPPGWRLRGSLGADIAISGTRAAPSLAGDLQANDLALRSVVDGIEFGNGRLRARLDGTRMRISEFTLQGAGDKGTGGSLTAQGEAGWIAGKPQVQLDAKLQQLRASIRTDRQLTVSGDVQAGLKGEQTEFTGKLVIDQARILLPDEGTPQLGDDVVVRTASGAAAGQKAPSQTSADTADKASRPLKLAVDIDLGRDFRIQGKGIDTRIRGTLALSGNSLSDPRLLGTVRTFGGQYRAYGQRLDVEQGVIRFTGAIDNPALDILAIRPNLTQRVGVQITGTALLPSVRLYAQPELPDAEKLSWLVVGRASASGGAEAALLQQAALALLGSKSGGMSGGLAASLGLDELSFRGASSNADGTATGGAVTLGKRFSRNFYAAYERSISGALGTLFVFYDLSRRFTLRAQAGQQSAVDLIFTIPYD</sequence>
<feature type="transmembrane region" description="Helical" evidence="5">
    <location>
        <begin position="27"/>
        <end position="49"/>
    </location>
</feature>
<evidence type="ECO:0000313" key="7">
    <source>
        <dbReference type="EMBL" id="XBP69497.1"/>
    </source>
</evidence>
<keyword evidence="3 5" id="KW-1133">Transmembrane helix</keyword>
<keyword evidence="4 5" id="KW-0472">Membrane</keyword>
<dbReference type="Pfam" id="PF04357">
    <property type="entry name" value="TamB"/>
    <property type="match status" value="1"/>
</dbReference>
<dbReference type="GO" id="GO:0005886">
    <property type="term" value="C:plasma membrane"/>
    <property type="evidence" value="ECO:0007669"/>
    <property type="project" value="InterPro"/>
</dbReference>
<organism evidence="7">
    <name type="scientific">Polaromonas hydrogenivorans</name>
    <dbReference type="NCBI Taxonomy" id="335476"/>
    <lineage>
        <taxon>Bacteria</taxon>
        <taxon>Pseudomonadati</taxon>
        <taxon>Pseudomonadota</taxon>
        <taxon>Betaproteobacteria</taxon>
        <taxon>Burkholderiales</taxon>
        <taxon>Comamonadaceae</taxon>
        <taxon>Polaromonas</taxon>
    </lineage>
</organism>
<evidence type="ECO:0000256" key="3">
    <source>
        <dbReference type="ARBA" id="ARBA00022989"/>
    </source>
</evidence>
<reference evidence="7" key="1">
    <citation type="submission" date="2024-05" db="EMBL/GenBank/DDBJ databases">
        <authorList>
            <person name="Bunk B."/>
            <person name="Swiderski J."/>
            <person name="Sproer C."/>
            <person name="Thiel V."/>
        </authorList>
    </citation>
    <scope>NUCLEOTIDE SEQUENCE</scope>
    <source>
        <strain evidence="7">DSM 17735</strain>
    </source>
</reference>
<dbReference type="GO" id="GO:0009306">
    <property type="term" value="P:protein secretion"/>
    <property type="evidence" value="ECO:0007669"/>
    <property type="project" value="InterPro"/>
</dbReference>
<dbReference type="PANTHER" id="PTHR36985">
    <property type="entry name" value="TRANSLOCATION AND ASSEMBLY MODULE SUBUNIT TAMB"/>
    <property type="match status" value="1"/>
</dbReference>
<evidence type="ECO:0000256" key="1">
    <source>
        <dbReference type="ARBA" id="ARBA00004167"/>
    </source>
</evidence>
<evidence type="ECO:0000256" key="2">
    <source>
        <dbReference type="ARBA" id="ARBA00022692"/>
    </source>
</evidence>
<accession>A0AAU7LPD7</accession>
<dbReference type="PANTHER" id="PTHR36985:SF1">
    <property type="entry name" value="TRANSLOCATION AND ASSEMBLY MODULE SUBUNIT TAMB"/>
    <property type="match status" value="1"/>
</dbReference>
<keyword evidence="2 5" id="KW-0812">Transmembrane</keyword>
<evidence type="ECO:0000259" key="6">
    <source>
        <dbReference type="Pfam" id="PF04357"/>
    </source>
</evidence>
<comment type="subcellular location">
    <subcellularLocation>
        <location evidence="1">Membrane</location>
        <topology evidence="1">Single-pass membrane protein</topology>
    </subcellularLocation>
</comment>
<dbReference type="InterPro" id="IPR007452">
    <property type="entry name" value="TamB_C"/>
</dbReference>